<dbReference type="PROSITE" id="PS51782">
    <property type="entry name" value="LYSM"/>
    <property type="match status" value="1"/>
</dbReference>
<comment type="caution">
    <text evidence="6">The sequence shown here is derived from an EMBL/GenBank/DDBJ whole genome shotgun (WGS) entry which is preliminary data.</text>
</comment>
<dbReference type="Gene3D" id="3.40.80.10">
    <property type="entry name" value="Peptidoglycan recognition protein-like"/>
    <property type="match status" value="1"/>
</dbReference>
<evidence type="ECO:0000256" key="3">
    <source>
        <dbReference type="ARBA" id="ARBA00022801"/>
    </source>
</evidence>
<dbReference type="EMBL" id="MQMG01000038">
    <property type="protein sequence ID" value="OKO91405.1"/>
    <property type="molecule type" value="Genomic_DNA"/>
</dbReference>
<proteinExistence type="predicted"/>
<dbReference type="InterPro" id="IPR018392">
    <property type="entry name" value="LysM"/>
</dbReference>
<dbReference type="GO" id="GO:0071555">
    <property type="term" value="P:cell wall organization"/>
    <property type="evidence" value="ECO:0007669"/>
    <property type="project" value="UniProtKB-KW"/>
</dbReference>
<dbReference type="CDD" id="cd00118">
    <property type="entry name" value="LysM"/>
    <property type="match status" value="1"/>
</dbReference>
<dbReference type="GO" id="GO:0009253">
    <property type="term" value="P:peptidoglycan catabolic process"/>
    <property type="evidence" value="ECO:0007669"/>
    <property type="project" value="InterPro"/>
</dbReference>
<evidence type="ECO:0000313" key="6">
    <source>
        <dbReference type="EMBL" id="OKO91405.1"/>
    </source>
</evidence>
<dbReference type="InterPro" id="IPR036505">
    <property type="entry name" value="Amidase/PGRP_sf"/>
</dbReference>
<dbReference type="Gene3D" id="3.10.350.10">
    <property type="entry name" value="LysM domain"/>
    <property type="match status" value="1"/>
</dbReference>
<keyword evidence="4" id="KW-0961">Cell wall biogenesis/degradation</keyword>
<reference evidence="7" key="2">
    <citation type="submission" date="2017-01" db="EMBL/GenBank/DDBJ databases">
        <title>Genome sequencing and annotation of Geobacillus sp. 1017, a Hydrocarbon-Oxidizing Thermophilic Bacterium Isolated from a Heavy Oil Reservoir (China).</title>
        <authorList>
            <person name="Kadnikov V.V."/>
            <person name="Mardanov A.V."/>
            <person name="Poltaraus A.B."/>
            <person name="Sokolova D.S."/>
            <person name="Semenova E.M."/>
            <person name="Ravin N.V."/>
            <person name="Tourova T.P."/>
            <person name="Nazina T.N."/>
        </authorList>
    </citation>
    <scope>NUCLEOTIDE SEQUENCE [LARGE SCALE GENOMIC DNA]</scope>
    <source>
        <strain evidence="7">1017</strain>
    </source>
</reference>
<accession>A0A1Q5SU53</accession>
<evidence type="ECO:0000256" key="2">
    <source>
        <dbReference type="ARBA" id="ARBA00011901"/>
    </source>
</evidence>
<evidence type="ECO:0000256" key="4">
    <source>
        <dbReference type="ARBA" id="ARBA00023316"/>
    </source>
</evidence>
<dbReference type="AlphaFoldDB" id="A0A1Q5SU53"/>
<dbReference type="SUPFAM" id="SSF55846">
    <property type="entry name" value="N-acetylmuramoyl-L-alanine amidase-like"/>
    <property type="match status" value="1"/>
</dbReference>
<dbReference type="CDD" id="cd06583">
    <property type="entry name" value="PGRP"/>
    <property type="match status" value="1"/>
</dbReference>
<dbReference type="SMART" id="SM00257">
    <property type="entry name" value="LysM"/>
    <property type="match status" value="1"/>
</dbReference>
<organism evidence="6 7">
    <name type="scientific">Geobacillus proteiniphilus</name>
    <dbReference type="NCBI Taxonomy" id="860353"/>
    <lineage>
        <taxon>Bacteria</taxon>
        <taxon>Bacillati</taxon>
        <taxon>Bacillota</taxon>
        <taxon>Bacilli</taxon>
        <taxon>Bacillales</taxon>
        <taxon>Anoxybacillaceae</taxon>
        <taxon>Geobacillus</taxon>
    </lineage>
</organism>
<dbReference type="SMART" id="SM00644">
    <property type="entry name" value="Ami_2"/>
    <property type="match status" value="1"/>
</dbReference>
<evidence type="ECO:0000259" key="5">
    <source>
        <dbReference type="PROSITE" id="PS51782"/>
    </source>
</evidence>
<feature type="domain" description="LysM" evidence="5">
    <location>
        <begin position="181"/>
        <end position="225"/>
    </location>
</feature>
<dbReference type="SUPFAM" id="SSF54106">
    <property type="entry name" value="LysM domain"/>
    <property type="match status" value="1"/>
</dbReference>
<comment type="catalytic activity">
    <reaction evidence="1">
        <text>Hydrolyzes the link between N-acetylmuramoyl residues and L-amino acid residues in certain cell-wall glycopeptides.</text>
        <dbReference type="EC" id="3.5.1.28"/>
    </reaction>
</comment>
<dbReference type="Proteomes" id="UP000186030">
    <property type="component" value="Unassembled WGS sequence"/>
</dbReference>
<dbReference type="EC" id="3.5.1.28" evidence="2"/>
<dbReference type="GO" id="GO:0008745">
    <property type="term" value="F:N-acetylmuramoyl-L-alanine amidase activity"/>
    <property type="evidence" value="ECO:0007669"/>
    <property type="project" value="UniProtKB-EC"/>
</dbReference>
<dbReference type="GO" id="GO:0009254">
    <property type="term" value="P:peptidoglycan turnover"/>
    <property type="evidence" value="ECO:0007669"/>
    <property type="project" value="TreeGrafter"/>
</dbReference>
<sequence>MSVWTEKFIRVNKYSRPGLKLKGVKKLVLHWTANPGASAANHFTYFDRTIIQAQRYASAHIFVDKNEAINIIPLDEVAYHANDGTYRGVPELKPNANFLSIGVEMCVEKDGTFHPDTISRTEDVFVELCKTFKLDPIKDIVRHYDITHKNCPAPWVKDSKAFEDFKQRVKAKMSPPKANVSYYTVKPGDTLSGLAAKNKTTVATLQKLNNIKNPNIIRVGQKIRIK</sequence>
<dbReference type="PANTHER" id="PTHR30417">
    <property type="entry name" value="N-ACETYLMURAMOYL-L-ALANINE AMIDASE AMID"/>
    <property type="match status" value="1"/>
</dbReference>
<dbReference type="InterPro" id="IPR036779">
    <property type="entry name" value="LysM_dom_sf"/>
</dbReference>
<protein>
    <recommendedName>
        <fullName evidence="2">N-acetylmuramoyl-L-alanine amidase</fullName>
        <ecNumber evidence="2">3.5.1.28</ecNumber>
    </recommendedName>
</protein>
<dbReference type="RefSeq" id="WP_074044187.1">
    <property type="nucleotide sequence ID" value="NZ_MQMG01000038.1"/>
</dbReference>
<gene>
    <name evidence="6" type="ORF">BRO54_2682</name>
</gene>
<reference evidence="6 7" key="1">
    <citation type="submission" date="2016-11" db="EMBL/GenBank/DDBJ databases">
        <authorList>
            <person name="Kadnikov V."/>
            <person name="Nazina T."/>
        </authorList>
    </citation>
    <scope>NUCLEOTIDE SEQUENCE [LARGE SCALE GENOMIC DNA]</scope>
    <source>
        <strain evidence="6 7">1017</strain>
    </source>
</reference>
<dbReference type="InterPro" id="IPR002502">
    <property type="entry name" value="Amidase_domain"/>
</dbReference>
<dbReference type="Pfam" id="PF01476">
    <property type="entry name" value="LysM"/>
    <property type="match status" value="1"/>
</dbReference>
<evidence type="ECO:0000313" key="7">
    <source>
        <dbReference type="Proteomes" id="UP000186030"/>
    </source>
</evidence>
<dbReference type="PANTHER" id="PTHR30417:SF1">
    <property type="entry name" value="N-ACETYLMURAMOYL-L-ALANINE AMIDASE AMID"/>
    <property type="match status" value="1"/>
</dbReference>
<name>A0A1Q5SU53_9BACL</name>
<keyword evidence="3" id="KW-0378">Hydrolase</keyword>
<evidence type="ECO:0000256" key="1">
    <source>
        <dbReference type="ARBA" id="ARBA00001561"/>
    </source>
</evidence>
<dbReference type="InterPro" id="IPR051206">
    <property type="entry name" value="NAMLAA_amidase_2"/>
</dbReference>
<dbReference type="Pfam" id="PF01510">
    <property type="entry name" value="Amidase_2"/>
    <property type="match status" value="1"/>
</dbReference>